<organism evidence="2 3">
    <name type="scientific">Paenibacillus timonensis</name>
    <dbReference type="NCBI Taxonomy" id="225915"/>
    <lineage>
        <taxon>Bacteria</taxon>
        <taxon>Bacillati</taxon>
        <taxon>Bacillota</taxon>
        <taxon>Bacilli</taxon>
        <taxon>Bacillales</taxon>
        <taxon>Paenibacillaceae</taxon>
        <taxon>Paenibacillus</taxon>
    </lineage>
</organism>
<keyword evidence="3" id="KW-1185">Reference proteome</keyword>
<sequence>MSPVSRKRKAVKKKKKPQSGLRSKETIKYICLQCSSEEEIPLQVVRNFDAMDDGDPTVPPQFRCEECGGAMYPEYYKGVHGYEYRISDVKK</sequence>
<accession>A0ABW3SI88</accession>
<feature type="region of interest" description="Disordered" evidence="1">
    <location>
        <begin position="1"/>
        <end position="22"/>
    </location>
</feature>
<name>A0ABW3SI88_9BACL</name>
<comment type="caution">
    <text evidence="2">The sequence shown here is derived from an EMBL/GenBank/DDBJ whole genome shotgun (WGS) entry which is preliminary data.</text>
</comment>
<proteinExistence type="predicted"/>
<protein>
    <submittedName>
        <fullName evidence="2">Uncharacterized protein</fullName>
    </submittedName>
</protein>
<gene>
    <name evidence="2" type="ORF">ACFQ2Z_24795</name>
</gene>
<reference evidence="3" key="1">
    <citation type="journal article" date="2019" name="Int. J. Syst. Evol. Microbiol.">
        <title>The Global Catalogue of Microorganisms (GCM) 10K type strain sequencing project: providing services to taxonomists for standard genome sequencing and annotation.</title>
        <authorList>
            <consortium name="The Broad Institute Genomics Platform"/>
            <consortium name="The Broad Institute Genome Sequencing Center for Infectious Disease"/>
            <person name="Wu L."/>
            <person name="Ma J."/>
        </authorList>
    </citation>
    <scope>NUCLEOTIDE SEQUENCE [LARGE SCALE GENOMIC DNA]</scope>
    <source>
        <strain evidence="3">CCUG 48216</strain>
    </source>
</reference>
<evidence type="ECO:0000256" key="1">
    <source>
        <dbReference type="SAM" id="MobiDB-lite"/>
    </source>
</evidence>
<evidence type="ECO:0000313" key="2">
    <source>
        <dbReference type="EMBL" id="MFD1184543.1"/>
    </source>
</evidence>
<dbReference type="EMBL" id="JBHTKZ010000122">
    <property type="protein sequence ID" value="MFD1184543.1"/>
    <property type="molecule type" value="Genomic_DNA"/>
</dbReference>
<feature type="compositionally biased region" description="Basic residues" evidence="1">
    <location>
        <begin position="1"/>
        <end position="17"/>
    </location>
</feature>
<evidence type="ECO:0000313" key="3">
    <source>
        <dbReference type="Proteomes" id="UP001597211"/>
    </source>
</evidence>
<dbReference type="Proteomes" id="UP001597211">
    <property type="component" value="Unassembled WGS sequence"/>
</dbReference>